<dbReference type="InterPro" id="IPR019564">
    <property type="entry name" value="Sam37/metaxin_N"/>
</dbReference>
<dbReference type="EMBL" id="LN483166">
    <property type="protein sequence ID" value="CED84769.1"/>
    <property type="molecule type" value="Genomic_DNA"/>
</dbReference>
<name>A0A0F7SVI3_PHARH</name>
<evidence type="ECO:0000256" key="3">
    <source>
        <dbReference type="ARBA" id="ARBA00022787"/>
    </source>
</evidence>
<dbReference type="GO" id="GO:0007005">
    <property type="term" value="P:mitochondrion organization"/>
    <property type="evidence" value="ECO:0007669"/>
    <property type="project" value="TreeGrafter"/>
</dbReference>
<dbReference type="InterPro" id="IPR033468">
    <property type="entry name" value="Metaxin_GST"/>
</dbReference>
<protein>
    <submittedName>
        <fullName evidence="11">Translocase of outer mitochondrial membrane complex, subunit TOM37/Metaxin 1</fullName>
    </submittedName>
</protein>
<sequence>MATSHPLILHSWSGPDAWGLPAIDPDTVFVASLLQRTLLGRWTLSESNDPDASPNGQLPYLEHGSRKISSLPSIISYLSTLSPSSTTPTPQPAPRDGDYDQKSTSASLGKGEDIDKDLSKTQKAELVAWKSVIQSELADLTAFTLYSSDKDYDLLFNHLANSLPFPQAHYVPQRLRALHQARLEHVGLWALRATDDPLSSPAGSRWKTQPLGVMSTERVLPPLERASNERKEATAGKFGTQRLLEQSSLTLGLLSNFLGSADYFFDSSKPTTLDLYLFAQLSLILLPPFTQSVIANQIRTTYPNLQAHTLRILSSCFPPESPTVWPHRDASLGRLSAWEHAKRTIEAVPRVGKALFGVTSPRERPADEIEESKKKAAFTRKRWLWFAGVGVTFITYVFASGLVQIGGDEEEEYEVAEGEDE</sequence>
<feature type="domain" description="Metaxin glutathione S-transferase" evidence="10">
    <location>
        <begin position="251"/>
        <end position="312"/>
    </location>
</feature>
<keyword evidence="4" id="KW-0653">Protein transport</keyword>
<reference evidence="11" key="1">
    <citation type="submission" date="2014-08" db="EMBL/GenBank/DDBJ databases">
        <authorList>
            <person name="Sharma Rahul"/>
            <person name="Thines Marco"/>
        </authorList>
    </citation>
    <scope>NUCLEOTIDE SEQUENCE</scope>
</reference>
<organism evidence="11">
    <name type="scientific">Phaffia rhodozyma</name>
    <name type="common">Yeast</name>
    <name type="synonym">Xanthophyllomyces dendrorhous</name>
    <dbReference type="NCBI Taxonomy" id="264483"/>
    <lineage>
        <taxon>Eukaryota</taxon>
        <taxon>Fungi</taxon>
        <taxon>Dikarya</taxon>
        <taxon>Basidiomycota</taxon>
        <taxon>Agaricomycotina</taxon>
        <taxon>Tremellomycetes</taxon>
        <taxon>Cystofilobasidiales</taxon>
        <taxon>Mrakiaceae</taxon>
        <taxon>Phaffia</taxon>
    </lineage>
</organism>
<dbReference type="GO" id="GO:0001401">
    <property type="term" value="C:SAM complex"/>
    <property type="evidence" value="ECO:0007669"/>
    <property type="project" value="InterPro"/>
</dbReference>
<dbReference type="AlphaFoldDB" id="A0A0F7SVI3"/>
<keyword evidence="8" id="KW-1133">Transmembrane helix</keyword>
<keyword evidence="8" id="KW-0812">Transmembrane</keyword>
<comment type="subcellular location">
    <subcellularLocation>
        <location evidence="1">Mitochondrion outer membrane</location>
    </subcellularLocation>
</comment>
<evidence type="ECO:0000256" key="2">
    <source>
        <dbReference type="ARBA" id="ARBA00022448"/>
    </source>
</evidence>
<evidence type="ECO:0000259" key="10">
    <source>
        <dbReference type="Pfam" id="PF17171"/>
    </source>
</evidence>
<dbReference type="InterPro" id="IPR050931">
    <property type="entry name" value="Mito_Protein_Transport_Metaxin"/>
</dbReference>
<feature type="region of interest" description="Disordered" evidence="7">
    <location>
        <begin position="81"/>
        <end position="115"/>
    </location>
</feature>
<evidence type="ECO:0000256" key="6">
    <source>
        <dbReference type="ARBA" id="ARBA00023136"/>
    </source>
</evidence>
<dbReference type="Pfam" id="PF17171">
    <property type="entry name" value="GST_C_6"/>
    <property type="match status" value="1"/>
</dbReference>
<evidence type="ECO:0000313" key="11">
    <source>
        <dbReference type="EMBL" id="CED84769.1"/>
    </source>
</evidence>
<feature type="domain" description="Mitochondrial outer membrane transport complex Sam37/metaxin N-terminal" evidence="9">
    <location>
        <begin position="32"/>
        <end position="176"/>
    </location>
</feature>
<keyword evidence="6 8" id="KW-0472">Membrane</keyword>
<evidence type="ECO:0000256" key="1">
    <source>
        <dbReference type="ARBA" id="ARBA00004294"/>
    </source>
</evidence>
<dbReference type="Pfam" id="PF10568">
    <property type="entry name" value="Tom37"/>
    <property type="match status" value="1"/>
</dbReference>
<evidence type="ECO:0000256" key="7">
    <source>
        <dbReference type="SAM" id="MobiDB-lite"/>
    </source>
</evidence>
<accession>A0A0F7SVI3</accession>
<evidence type="ECO:0000259" key="9">
    <source>
        <dbReference type="Pfam" id="PF10568"/>
    </source>
</evidence>
<evidence type="ECO:0000256" key="5">
    <source>
        <dbReference type="ARBA" id="ARBA00023128"/>
    </source>
</evidence>
<dbReference type="PANTHER" id="PTHR12289">
    <property type="entry name" value="METAXIN RELATED"/>
    <property type="match status" value="1"/>
</dbReference>
<evidence type="ECO:0000256" key="4">
    <source>
        <dbReference type="ARBA" id="ARBA00022927"/>
    </source>
</evidence>
<dbReference type="GO" id="GO:0015031">
    <property type="term" value="P:protein transport"/>
    <property type="evidence" value="ECO:0007669"/>
    <property type="project" value="UniProtKB-KW"/>
</dbReference>
<keyword evidence="2" id="KW-0813">Transport</keyword>
<dbReference type="PANTHER" id="PTHR12289:SF41">
    <property type="entry name" value="FAILED AXON CONNECTIONS-RELATED"/>
    <property type="match status" value="1"/>
</dbReference>
<evidence type="ECO:0000256" key="8">
    <source>
        <dbReference type="SAM" id="Phobius"/>
    </source>
</evidence>
<proteinExistence type="predicted"/>
<keyword evidence="5" id="KW-0496">Mitochondrion</keyword>
<feature type="transmembrane region" description="Helical" evidence="8">
    <location>
        <begin position="383"/>
        <end position="405"/>
    </location>
</feature>
<keyword evidence="3" id="KW-1000">Mitochondrion outer membrane</keyword>